<evidence type="ECO:0000313" key="2">
    <source>
        <dbReference type="RefSeq" id="XP_022952240.1"/>
    </source>
</evidence>
<proteinExistence type="predicted"/>
<keyword evidence="1" id="KW-1185">Reference proteome</keyword>
<evidence type="ECO:0000313" key="1">
    <source>
        <dbReference type="Proteomes" id="UP000504609"/>
    </source>
</evidence>
<reference evidence="2" key="1">
    <citation type="submission" date="2025-08" db="UniProtKB">
        <authorList>
            <consortium name="RefSeq"/>
        </authorList>
    </citation>
    <scope>IDENTIFICATION</scope>
    <source>
        <tissue evidence="2">Young leaves</tissue>
    </source>
</reference>
<organism evidence="1 2">
    <name type="scientific">Cucurbita moschata</name>
    <name type="common">Winter crookneck squash</name>
    <name type="synonym">Cucurbita pepo var. moschata</name>
    <dbReference type="NCBI Taxonomy" id="3662"/>
    <lineage>
        <taxon>Eukaryota</taxon>
        <taxon>Viridiplantae</taxon>
        <taxon>Streptophyta</taxon>
        <taxon>Embryophyta</taxon>
        <taxon>Tracheophyta</taxon>
        <taxon>Spermatophyta</taxon>
        <taxon>Magnoliopsida</taxon>
        <taxon>eudicotyledons</taxon>
        <taxon>Gunneridae</taxon>
        <taxon>Pentapetalae</taxon>
        <taxon>rosids</taxon>
        <taxon>fabids</taxon>
        <taxon>Cucurbitales</taxon>
        <taxon>Cucurbitaceae</taxon>
        <taxon>Cucurbiteae</taxon>
        <taxon>Cucurbita</taxon>
    </lineage>
</organism>
<dbReference type="AlphaFoldDB" id="A0A6J1GL78"/>
<protein>
    <submittedName>
        <fullName evidence="2">Uncharacterized protein LOC111454975</fullName>
    </submittedName>
</protein>
<dbReference type="KEGG" id="cmos:111454975"/>
<gene>
    <name evidence="2" type="primary">LOC111454975</name>
</gene>
<name>A0A6J1GL78_CUCMO</name>
<accession>A0A6J1GL78</accession>
<dbReference type="GeneID" id="111454975"/>
<sequence>MIPLHQLNENFISTLGTMRVTSFWPSTLFQACLEFSFPEHSGPALLKCCNNHIYISKIPAGLLVEVPFFILPLKRPHSKQLWTTFACIIPLLKDNRVSAQKLDMHEKVSGICMWV</sequence>
<dbReference type="Proteomes" id="UP000504609">
    <property type="component" value="Unplaced"/>
</dbReference>
<dbReference type="RefSeq" id="XP_022952240.1">
    <property type="nucleotide sequence ID" value="XM_023096472.1"/>
</dbReference>